<evidence type="ECO:0000313" key="3">
    <source>
        <dbReference type="EMBL" id="EEF62307.1"/>
    </source>
</evidence>
<evidence type="ECO:0000313" key="4">
    <source>
        <dbReference type="Proteomes" id="UP000003688"/>
    </source>
</evidence>
<dbReference type="AlphaFoldDB" id="B9XCW1"/>
<dbReference type="InterPro" id="IPR012899">
    <property type="entry name" value="LTXXQ"/>
</dbReference>
<dbReference type="EMBL" id="ABOX02000005">
    <property type="protein sequence ID" value="EEF62307.1"/>
    <property type="molecule type" value="Genomic_DNA"/>
</dbReference>
<feature type="region of interest" description="Disordered" evidence="1">
    <location>
        <begin position="88"/>
        <end position="109"/>
    </location>
</feature>
<feature type="signal peptide" evidence="2">
    <location>
        <begin position="1"/>
        <end position="32"/>
    </location>
</feature>
<sequence precursor="true">MHKTEQTIMKRLALLAVLALSGLMAFSTTTRAEDTTNAPAHRRGGPGGPGAPGGRGGEGMMKERMDKMATELNLTEDQKTKVQAIMKDTGEKMKALRDDTTTAREDKMTKAKAIRDDSNTQIKALLTDEQKTKFDAMQKENEERMKKWREGQGGEKKPAKPEDSK</sequence>
<dbReference type="GO" id="GO:0042597">
    <property type="term" value="C:periplasmic space"/>
    <property type="evidence" value="ECO:0007669"/>
    <property type="project" value="InterPro"/>
</dbReference>
<keyword evidence="2" id="KW-0732">Signal</keyword>
<proteinExistence type="predicted"/>
<organism evidence="3 4">
    <name type="scientific">Pedosphaera parvula (strain Ellin514)</name>
    <dbReference type="NCBI Taxonomy" id="320771"/>
    <lineage>
        <taxon>Bacteria</taxon>
        <taxon>Pseudomonadati</taxon>
        <taxon>Verrucomicrobiota</taxon>
        <taxon>Pedosphaerae</taxon>
        <taxon>Pedosphaerales</taxon>
        <taxon>Pedosphaeraceae</taxon>
        <taxon>Pedosphaera</taxon>
    </lineage>
</organism>
<evidence type="ECO:0000256" key="2">
    <source>
        <dbReference type="SAM" id="SignalP"/>
    </source>
</evidence>
<dbReference type="Gene3D" id="1.20.120.1490">
    <property type="match status" value="1"/>
</dbReference>
<feature type="region of interest" description="Disordered" evidence="1">
    <location>
        <begin position="31"/>
        <end position="62"/>
    </location>
</feature>
<comment type="caution">
    <text evidence="3">The sequence shown here is derived from an EMBL/GenBank/DDBJ whole genome shotgun (WGS) entry which is preliminary data.</text>
</comment>
<feature type="region of interest" description="Disordered" evidence="1">
    <location>
        <begin position="127"/>
        <end position="165"/>
    </location>
</feature>
<evidence type="ECO:0000256" key="1">
    <source>
        <dbReference type="SAM" id="MobiDB-lite"/>
    </source>
</evidence>
<dbReference type="STRING" id="320771.Cflav_PD4942"/>
<feature type="compositionally biased region" description="Gly residues" evidence="1">
    <location>
        <begin position="45"/>
        <end position="59"/>
    </location>
</feature>
<gene>
    <name evidence="3" type="ORF">Cflav_PD4942</name>
</gene>
<dbReference type="Pfam" id="PF07813">
    <property type="entry name" value="LTXXQ"/>
    <property type="match status" value="1"/>
</dbReference>
<keyword evidence="4" id="KW-1185">Reference proteome</keyword>
<feature type="chain" id="PRO_5002894296" evidence="2">
    <location>
        <begin position="33"/>
        <end position="165"/>
    </location>
</feature>
<name>B9XCW1_PEDPL</name>
<reference evidence="3 4" key="1">
    <citation type="journal article" date="2011" name="J. Bacteriol.">
        <title>Genome sequence of 'Pedosphaera parvula' Ellin514, an aerobic Verrucomicrobial isolate from pasture soil.</title>
        <authorList>
            <person name="Kant R."/>
            <person name="van Passel M.W."/>
            <person name="Sangwan P."/>
            <person name="Palva A."/>
            <person name="Lucas S."/>
            <person name="Copeland A."/>
            <person name="Lapidus A."/>
            <person name="Glavina Del Rio T."/>
            <person name="Dalin E."/>
            <person name="Tice H."/>
            <person name="Bruce D."/>
            <person name="Goodwin L."/>
            <person name="Pitluck S."/>
            <person name="Chertkov O."/>
            <person name="Larimer F.W."/>
            <person name="Land M.L."/>
            <person name="Hauser L."/>
            <person name="Brettin T.S."/>
            <person name="Detter J.C."/>
            <person name="Han S."/>
            <person name="de Vos W.M."/>
            <person name="Janssen P.H."/>
            <person name="Smidt H."/>
        </authorList>
    </citation>
    <scope>NUCLEOTIDE SEQUENCE [LARGE SCALE GENOMIC DNA]</scope>
    <source>
        <strain evidence="3 4">Ellin514</strain>
    </source>
</reference>
<protein>
    <submittedName>
        <fullName evidence="3">Uncharacterized protein</fullName>
    </submittedName>
</protein>
<accession>B9XCW1</accession>
<dbReference type="Proteomes" id="UP000003688">
    <property type="component" value="Unassembled WGS sequence"/>
</dbReference>